<sequence length="129" mass="15130">MKKLPQISEAEYEVMKAVWRQSPAGTNEIVERILPVTDWQPNTVHTLLKRLVKKGVLDYRKRGRMFEYFPLISEEEYLGQKSKSFLEQYFGGSIMPLFASYLEEEDVSGEELEELRAILDRRKGQEADR</sequence>
<name>A0A7G9GEK1_9FIRM</name>
<dbReference type="InterPro" id="IPR036390">
    <property type="entry name" value="WH_DNA-bd_sf"/>
</dbReference>
<proteinExistence type="inferred from homology"/>
<keyword evidence="3" id="KW-0238">DNA-binding</keyword>
<gene>
    <name evidence="5" type="ORF">H9Q79_02780</name>
</gene>
<evidence type="ECO:0000256" key="1">
    <source>
        <dbReference type="ARBA" id="ARBA00011046"/>
    </source>
</evidence>
<dbReference type="SUPFAM" id="SSF46785">
    <property type="entry name" value="Winged helix' DNA-binding domain"/>
    <property type="match status" value="1"/>
</dbReference>
<dbReference type="GO" id="GO:0003677">
    <property type="term" value="F:DNA binding"/>
    <property type="evidence" value="ECO:0007669"/>
    <property type="project" value="UniProtKB-KW"/>
</dbReference>
<dbReference type="KEGG" id="whj:H9Q79_02780"/>
<dbReference type="RefSeq" id="WP_118642213.1">
    <property type="nucleotide sequence ID" value="NZ_CP060635.1"/>
</dbReference>
<dbReference type="InterPro" id="IPR036388">
    <property type="entry name" value="WH-like_DNA-bd_sf"/>
</dbReference>
<dbReference type="Gene3D" id="1.10.10.10">
    <property type="entry name" value="Winged helix-like DNA-binding domain superfamily/Winged helix DNA-binding domain"/>
    <property type="match status" value="1"/>
</dbReference>
<comment type="similarity">
    <text evidence="1">Belongs to the BlaI transcriptional regulatory family.</text>
</comment>
<keyword evidence="4" id="KW-0804">Transcription</keyword>
<dbReference type="InterPro" id="IPR005650">
    <property type="entry name" value="BlaI_family"/>
</dbReference>
<evidence type="ECO:0000256" key="2">
    <source>
        <dbReference type="ARBA" id="ARBA00023015"/>
    </source>
</evidence>
<dbReference type="GO" id="GO:0045892">
    <property type="term" value="P:negative regulation of DNA-templated transcription"/>
    <property type="evidence" value="ECO:0007669"/>
    <property type="project" value="InterPro"/>
</dbReference>
<evidence type="ECO:0000313" key="6">
    <source>
        <dbReference type="Proteomes" id="UP000515860"/>
    </source>
</evidence>
<reference evidence="5 6" key="1">
    <citation type="submission" date="2020-08" db="EMBL/GenBank/DDBJ databases">
        <authorList>
            <person name="Liu C."/>
            <person name="Sun Q."/>
        </authorList>
    </citation>
    <scope>NUCLEOTIDE SEQUENCE [LARGE SCALE GENOMIC DNA]</scope>
    <source>
        <strain evidence="5 6">NSJ-29</strain>
    </source>
</reference>
<accession>A0A7G9GEK1</accession>
<organism evidence="5 6">
    <name type="scientific">Wansuia hejianensis</name>
    <dbReference type="NCBI Taxonomy" id="2763667"/>
    <lineage>
        <taxon>Bacteria</taxon>
        <taxon>Bacillati</taxon>
        <taxon>Bacillota</taxon>
        <taxon>Clostridia</taxon>
        <taxon>Lachnospirales</taxon>
        <taxon>Lachnospiraceae</taxon>
        <taxon>Wansuia</taxon>
    </lineage>
</organism>
<evidence type="ECO:0000256" key="3">
    <source>
        <dbReference type="ARBA" id="ARBA00023125"/>
    </source>
</evidence>
<evidence type="ECO:0000313" key="5">
    <source>
        <dbReference type="EMBL" id="QNM09233.1"/>
    </source>
</evidence>
<dbReference type="Gene3D" id="1.10.4040.10">
    <property type="entry name" value="Penicillinase repressor domain"/>
    <property type="match status" value="1"/>
</dbReference>
<dbReference type="Pfam" id="PF03965">
    <property type="entry name" value="Penicillinase_R"/>
    <property type="match status" value="1"/>
</dbReference>
<dbReference type="AlphaFoldDB" id="A0A7G9GEK1"/>
<dbReference type="Proteomes" id="UP000515860">
    <property type="component" value="Chromosome"/>
</dbReference>
<dbReference type="PIRSF" id="PIRSF019455">
    <property type="entry name" value="CopR_AtkY"/>
    <property type="match status" value="1"/>
</dbReference>
<dbReference type="EMBL" id="CP060635">
    <property type="protein sequence ID" value="QNM09233.1"/>
    <property type="molecule type" value="Genomic_DNA"/>
</dbReference>
<keyword evidence="6" id="KW-1185">Reference proteome</keyword>
<evidence type="ECO:0000256" key="4">
    <source>
        <dbReference type="ARBA" id="ARBA00023163"/>
    </source>
</evidence>
<keyword evidence="2" id="KW-0805">Transcription regulation</keyword>
<protein>
    <submittedName>
        <fullName evidence="5">BlaI/MecI/CopY family transcriptional regulator</fullName>
    </submittedName>
</protein>